<dbReference type="RefSeq" id="WP_369426744.1">
    <property type="nucleotide sequence ID" value="NZ_JADWDC010000014.1"/>
</dbReference>
<keyword evidence="1" id="KW-0732">Signal</keyword>
<dbReference type="EMBL" id="JADWDC010000014">
    <property type="protein sequence ID" value="MCC0176912.1"/>
    <property type="molecule type" value="Genomic_DNA"/>
</dbReference>
<protein>
    <submittedName>
        <fullName evidence="2">Uncharacterized protein</fullName>
    </submittedName>
</protein>
<proteinExistence type="predicted"/>
<evidence type="ECO:0000256" key="1">
    <source>
        <dbReference type="SAM" id="SignalP"/>
    </source>
</evidence>
<dbReference type="Proteomes" id="UP000729733">
    <property type="component" value="Unassembled WGS sequence"/>
</dbReference>
<dbReference type="AlphaFoldDB" id="A0A964BRG0"/>
<sequence>MKFLALLLIIFWLGFTPVAQADMCRDRFDGRVCILKLKRSAKNYWEYRAKVSIDGKKQKNIEIYNCRDRTLTRKGKYPIPFKPDSPGELVCKTFQRQMNTYKASKW</sequence>
<comment type="caution">
    <text evidence="2">The sequence shown here is derived from an EMBL/GenBank/DDBJ whole genome shotgun (WGS) entry which is preliminary data.</text>
</comment>
<evidence type="ECO:0000313" key="2">
    <source>
        <dbReference type="EMBL" id="MCC0176912.1"/>
    </source>
</evidence>
<accession>A0A964BRG0</accession>
<evidence type="ECO:0000313" key="3">
    <source>
        <dbReference type="Proteomes" id="UP000729733"/>
    </source>
</evidence>
<reference evidence="2" key="1">
    <citation type="journal article" date="2021" name="Antonie Van Leeuwenhoek">
        <title>Draft genome and description of Waterburya agarophytonicola gen. nov. sp. nov. (Pleurocapsales, Cyanobacteria): a seaweed symbiont.</title>
        <authorList>
            <person name="Bonthond G."/>
            <person name="Shalygin S."/>
            <person name="Bayer T."/>
            <person name="Weinberger F."/>
        </authorList>
    </citation>
    <scope>NUCLEOTIDE SEQUENCE</scope>
    <source>
        <strain evidence="2">KI4</strain>
    </source>
</reference>
<feature type="chain" id="PRO_5037891160" evidence="1">
    <location>
        <begin position="22"/>
        <end position="106"/>
    </location>
</feature>
<organism evidence="2 3">
    <name type="scientific">Waterburya agarophytonicola KI4</name>
    <dbReference type="NCBI Taxonomy" id="2874699"/>
    <lineage>
        <taxon>Bacteria</taxon>
        <taxon>Bacillati</taxon>
        <taxon>Cyanobacteriota</taxon>
        <taxon>Cyanophyceae</taxon>
        <taxon>Pleurocapsales</taxon>
        <taxon>Hyellaceae</taxon>
        <taxon>Waterburya</taxon>
        <taxon>Waterburya agarophytonicola</taxon>
    </lineage>
</organism>
<gene>
    <name evidence="2" type="ORF">I4641_07960</name>
</gene>
<name>A0A964BRG0_9CYAN</name>
<feature type="signal peptide" evidence="1">
    <location>
        <begin position="1"/>
        <end position="21"/>
    </location>
</feature>
<keyword evidence="3" id="KW-1185">Reference proteome</keyword>